<dbReference type="STRING" id="379097.SE23_05480"/>
<dbReference type="AlphaFoldDB" id="A0A0A5I3B8"/>
<gene>
    <name evidence="1" type="ORF">NM06_04940</name>
</gene>
<dbReference type="EMBL" id="JRWP01000004">
    <property type="protein sequence ID" value="KGY10259.1"/>
    <property type="molecule type" value="Genomic_DNA"/>
</dbReference>
<organism evidence="1 2">
    <name type="scientific">Photobacterium sp. (strain ATCC 43367)</name>
    <dbReference type="NCBI Taxonomy" id="379097"/>
    <lineage>
        <taxon>Bacteria</taxon>
        <taxon>Pseudomonadati</taxon>
        <taxon>Pseudomonadota</taxon>
        <taxon>Gammaproteobacteria</taxon>
        <taxon>Vibrionales</taxon>
        <taxon>Vibrionaceae</taxon>
        <taxon>Vibrio</taxon>
        <taxon>Vibrio oreintalis group</taxon>
    </lineage>
</organism>
<evidence type="ECO:0000313" key="1">
    <source>
        <dbReference type="EMBL" id="KGY10259.1"/>
    </source>
</evidence>
<dbReference type="OrthoDB" id="5824383at2"/>
<comment type="caution">
    <text evidence="1">The sequence shown here is derived from an EMBL/GenBank/DDBJ whole genome shotgun (WGS) entry which is preliminary data.</text>
</comment>
<name>A0A0A5I3B8_PHOS4</name>
<proteinExistence type="predicted"/>
<sequence length="181" mass="21265">MSELDKSLREINADVLLKTPQHERQWQLFCEQHERLFVQVSKKKPDVDFTHHLLGILTKAHIETQATIENHKQAIQAMQQTMSSHLGDEEAKKFNNQSLLQLEFVTHMWLYLQGYLKMDFSLANDHAEQTALTITAVTPRDSHDLRTEFLESFYLGDQHSPLVQKRHWFWSLITKLFSPKP</sequence>
<dbReference type="RefSeq" id="WP_038188556.1">
    <property type="nucleotide sequence ID" value="NZ_JRWP01000004.1"/>
</dbReference>
<evidence type="ECO:0000313" key="2">
    <source>
        <dbReference type="Proteomes" id="UP000030451"/>
    </source>
</evidence>
<accession>A0A0A5I3B8</accession>
<protein>
    <submittedName>
        <fullName evidence="1">Uncharacterized protein</fullName>
    </submittedName>
</protein>
<dbReference type="Proteomes" id="UP000030451">
    <property type="component" value="Unassembled WGS sequence"/>
</dbReference>
<reference evidence="1 2" key="1">
    <citation type="submission" date="2014-10" db="EMBL/GenBank/DDBJ databases">
        <title>Genome sequencing of Vibrio sinaloensis T08.</title>
        <authorList>
            <person name="Chan K.-G."/>
            <person name="Mohamad N.I."/>
        </authorList>
    </citation>
    <scope>NUCLEOTIDE SEQUENCE [LARGE SCALE GENOMIC DNA]</scope>
    <source>
        <strain evidence="1 2">T08</strain>
    </source>
</reference>